<comment type="caution">
    <text evidence="2">The sequence shown here is derived from an EMBL/GenBank/DDBJ whole genome shotgun (WGS) entry which is preliminary data.</text>
</comment>
<dbReference type="Proteomes" id="UP001148786">
    <property type="component" value="Unassembled WGS sequence"/>
</dbReference>
<organism evidence="2 3">
    <name type="scientific">Agrocybe chaxingu</name>
    <dbReference type="NCBI Taxonomy" id="84603"/>
    <lineage>
        <taxon>Eukaryota</taxon>
        <taxon>Fungi</taxon>
        <taxon>Dikarya</taxon>
        <taxon>Basidiomycota</taxon>
        <taxon>Agaricomycotina</taxon>
        <taxon>Agaricomycetes</taxon>
        <taxon>Agaricomycetidae</taxon>
        <taxon>Agaricales</taxon>
        <taxon>Agaricineae</taxon>
        <taxon>Strophariaceae</taxon>
        <taxon>Agrocybe</taxon>
    </lineage>
</organism>
<feature type="compositionally biased region" description="Basic and acidic residues" evidence="1">
    <location>
        <begin position="423"/>
        <end position="437"/>
    </location>
</feature>
<evidence type="ECO:0000313" key="2">
    <source>
        <dbReference type="EMBL" id="KAJ3502874.1"/>
    </source>
</evidence>
<feature type="region of interest" description="Disordered" evidence="1">
    <location>
        <begin position="410"/>
        <end position="437"/>
    </location>
</feature>
<gene>
    <name evidence="2" type="ORF">NLJ89_g8690</name>
</gene>
<dbReference type="OrthoDB" id="3261436at2759"/>
<keyword evidence="3" id="KW-1185">Reference proteome</keyword>
<name>A0A9W8MU94_9AGAR</name>
<accession>A0A9W8MU94</accession>
<evidence type="ECO:0000256" key="1">
    <source>
        <dbReference type="SAM" id="MobiDB-lite"/>
    </source>
</evidence>
<dbReference type="AlphaFoldDB" id="A0A9W8MU94"/>
<evidence type="ECO:0000313" key="3">
    <source>
        <dbReference type="Proteomes" id="UP001148786"/>
    </source>
</evidence>
<protein>
    <submittedName>
        <fullName evidence="2">Uncharacterized protein</fullName>
    </submittedName>
</protein>
<dbReference type="EMBL" id="JANKHO010001217">
    <property type="protein sequence ID" value="KAJ3502874.1"/>
    <property type="molecule type" value="Genomic_DNA"/>
</dbReference>
<sequence>MAEHVIEHEQVSSTITLESLEVWTRQVLDWEKDPTNDSILNPFEVTVEGPTQTAVRRQLAEEEAKDIAEKRDFALDDTVSASVHIANGLDLEAEQCAVRAEAKKLWQHAQDRQKTRLQLHMNALKRKIDSFVKYQILYCPGAELLRSKYVRLSDIRAETKPYDFPLWLPSQIKGQVPVSPQLQRIEWKLRYAQAHESLDQLWSNLQVRAYLYQFKDRFVRGQAANTRARNTISTIDAKIEAATQEYRAAYEALVALGAILFKSSWTSELLPLKDEDIRDLSEGKAGQSAGKRTISWIWKTIPTDGGTAFMHDRLRVEWAESRARAHRFTEEVQLLSEEMSRVLQFFEFKADEWEKKGKTQHTSPVRAEGILAYADHQATMYRNLRKYCAELWSGVPAHIARMQEIIQDPRRALPGEFDSSTAGKEKMKKKDIEPQNS</sequence>
<reference evidence="2" key="1">
    <citation type="submission" date="2022-07" db="EMBL/GenBank/DDBJ databases">
        <title>Genome Sequence of Agrocybe chaxingu.</title>
        <authorList>
            <person name="Buettner E."/>
        </authorList>
    </citation>
    <scope>NUCLEOTIDE SEQUENCE</scope>
    <source>
        <strain evidence="2">MP-N11</strain>
    </source>
</reference>
<proteinExistence type="predicted"/>